<dbReference type="AlphaFoldDB" id="A0A974CS45"/>
<name>A0A974CS45_XENLA</name>
<evidence type="ECO:0000256" key="1">
    <source>
        <dbReference type="SAM" id="MobiDB-lite"/>
    </source>
</evidence>
<accession>A0A974CS45</accession>
<proteinExistence type="predicted"/>
<evidence type="ECO:0000313" key="2">
    <source>
        <dbReference type="EMBL" id="OCT78638.1"/>
    </source>
</evidence>
<protein>
    <submittedName>
        <fullName evidence="2">Uncharacterized protein</fullName>
    </submittedName>
</protein>
<feature type="compositionally biased region" description="Low complexity" evidence="1">
    <location>
        <begin position="101"/>
        <end position="115"/>
    </location>
</feature>
<dbReference type="Proteomes" id="UP000694892">
    <property type="component" value="Chromosome 5S"/>
</dbReference>
<feature type="region of interest" description="Disordered" evidence="1">
    <location>
        <begin position="32"/>
        <end position="84"/>
    </location>
</feature>
<evidence type="ECO:0000313" key="3">
    <source>
        <dbReference type="Proteomes" id="UP000694892"/>
    </source>
</evidence>
<sequence length="235" mass="24612">MADSLEAQVRERLRQQGSGWVNQLLAELIPPPAAAMTVRSRTAARGNAAGSSRRSRPPSRLSPSPPRRRIRNAARKATATSATRTSTAVIPVIAAASTVRPPVTRARAAARAAGHAPPPTATPIQPVRLPPAGRSESRSSPPPPVSVSACRLHSAAKTPPIPAIPTQHTGVHNKSVLSGVHTQVAPLFSSEDSTPPHNSDCSDSALGGFRRVSSLSTTILIFYPPLIAPPIRVLL</sequence>
<gene>
    <name evidence="2" type="ORF">XELAEV_18029726mg</name>
</gene>
<reference evidence="3" key="1">
    <citation type="journal article" date="2016" name="Nature">
        <title>Genome evolution in the allotetraploid frog Xenopus laevis.</title>
        <authorList>
            <person name="Session A.M."/>
            <person name="Uno Y."/>
            <person name="Kwon T."/>
            <person name="Chapman J.A."/>
            <person name="Toyoda A."/>
            <person name="Takahashi S."/>
            <person name="Fukui A."/>
            <person name="Hikosaka A."/>
            <person name="Suzuki A."/>
            <person name="Kondo M."/>
            <person name="van Heeringen S.J."/>
            <person name="Quigley I."/>
            <person name="Heinz S."/>
            <person name="Ogino H."/>
            <person name="Ochi H."/>
            <person name="Hellsten U."/>
            <person name="Lyons J.B."/>
            <person name="Simakov O."/>
            <person name="Putnam N."/>
            <person name="Stites J."/>
            <person name="Kuroki Y."/>
            <person name="Tanaka T."/>
            <person name="Michiue T."/>
            <person name="Watanabe M."/>
            <person name="Bogdanovic O."/>
            <person name="Lister R."/>
            <person name="Georgiou G."/>
            <person name="Paranjpe S.S."/>
            <person name="van Kruijsbergen I."/>
            <person name="Shu S."/>
            <person name="Carlson J."/>
            <person name="Kinoshita T."/>
            <person name="Ohta Y."/>
            <person name="Mawaribuchi S."/>
            <person name="Jenkins J."/>
            <person name="Grimwood J."/>
            <person name="Schmutz J."/>
            <person name="Mitros T."/>
            <person name="Mozaffari S.V."/>
            <person name="Suzuki Y."/>
            <person name="Haramoto Y."/>
            <person name="Yamamoto T.S."/>
            <person name="Takagi C."/>
            <person name="Heald R."/>
            <person name="Miller K."/>
            <person name="Haudenschild C."/>
            <person name="Kitzman J."/>
            <person name="Nakayama T."/>
            <person name="Izutsu Y."/>
            <person name="Robert J."/>
            <person name="Fortriede J."/>
            <person name="Burns K."/>
            <person name="Lotay V."/>
            <person name="Karimi K."/>
            <person name="Yasuoka Y."/>
            <person name="Dichmann D.S."/>
            <person name="Flajnik M.F."/>
            <person name="Houston D.W."/>
            <person name="Shendure J."/>
            <person name="DuPasquier L."/>
            <person name="Vize P.D."/>
            <person name="Zorn A.M."/>
            <person name="Ito M."/>
            <person name="Marcotte E.M."/>
            <person name="Wallingford J.B."/>
            <person name="Ito Y."/>
            <person name="Asashima M."/>
            <person name="Ueno N."/>
            <person name="Matsuda Y."/>
            <person name="Veenstra G.J."/>
            <person name="Fujiyama A."/>
            <person name="Harland R.M."/>
            <person name="Taira M."/>
            <person name="Rokhsar D.S."/>
        </authorList>
    </citation>
    <scope>NUCLEOTIDE SEQUENCE [LARGE SCALE GENOMIC DNA]</scope>
    <source>
        <strain evidence="3">J</strain>
    </source>
</reference>
<feature type="region of interest" description="Disordered" evidence="1">
    <location>
        <begin position="101"/>
        <end position="148"/>
    </location>
</feature>
<organism evidence="2 3">
    <name type="scientific">Xenopus laevis</name>
    <name type="common">African clawed frog</name>
    <dbReference type="NCBI Taxonomy" id="8355"/>
    <lineage>
        <taxon>Eukaryota</taxon>
        <taxon>Metazoa</taxon>
        <taxon>Chordata</taxon>
        <taxon>Craniata</taxon>
        <taxon>Vertebrata</taxon>
        <taxon>Euteleostomi</taxon>
        <taxon>Amphibia</taxon>
        <taxon>Batrachia</taxon>
        <taxon>Anura</taxon>
        <taxon>Pipoidea</taxon>
        <taxon>Pipidae</taxon>
        <taxon>Xenopodinae</taxon>
        <taxon>Xenopus</taxon>
        <taxon>Xenopus</taxon>
    </lineage>
</organism>
<feature type="compositionally biased region" description="Low complexity" evidence="1">
    <location>
        <begin position="39"/>
        <end position="62"/>
    </location>
</feature>
<dbReference type="EMBL" id="CM004475">
    <property type="protein sequence ID" value="OCT78638.1"/>
    <property type="molecule type" value="Genomic_DNA"/>
</dbReference>
<feature type="compositionally biased region" description="Low complexity" evidence="1">
    <location>
        <begin position="75"/>
        <end position="84"/>
    </location>
</feature>